<reference evidence="1 2" key="1">
    <citation type="submission" date="2015-01" db="EMBL/GenBank/DDBJ databases">
        <title>Evolution of Trichinella species and genotypes.</title>
        <authorList>
            <person name="Korhonen P.K."/>
            <person name="Edoardo P."/>
            <person name="Giuseppe L.R."/>
            <person name="Gasser R.B."/>
        </authorList>
    </citation>
    <scope>NUCLEOTIDE SEQUENCE [LARGE SCALE GENOMIC DNA]</scope>
    <source>
        <strain evidence="1">ISS37</strain>
    </source>
</reference>
<protein>
    <submittedName>
        <fullName evidence="1">Uncharacterized protein</fullName>
    </submittedName>
</protein>
<name>A0A0V0SL60_9BILA</name>
<comment type="caution">
    <text evidence="1">The sequence shown here is derived from an EMBL/GenBank/DDBJ whole genome shotgun (WGS) entry which is preliminary data.</text>
</comment>
<sequence length="189" mass="21351">MGISICVSSMLFLEANKFTDSATEIAIDHQRAVLLSQPSEIAKRGALYKSALEKALLTEAVAHHTRDVRASDINRAAQLTYDIFVQHNNFRCDLQHNFKLVYAVEHMAKFAEATEKMSRKIRVAVVIGRLQCDSVSEFTIVSGYIFRKISQTRKVRRQNSESAYFQIGNFAGRTYPNTERVCNGCPTLQ</sequence>
<organism evidence="1 2">
    <name type="scientific">Trichinella nelsoni</name>
    <dbReference type="NCBI Taxonomy" id="6336"/>
    <lineage>
        <taxon>Eukaryota</taxon>
        <taxon>Metazoa</taxon>
        <taxon>Ecdysozoa</taxon>
        <taxon>Nematoda</taxon>
        <taxon>Enoplea</taxon>
        <taxon>Dorylaimia</taxon>
        <taxon>Trichinellida</taxon>
        <taxon>Trichinellidae</taxon>
        <taxon>Trichinella</taxon>
    </lineage>
</organism>
<accession>A0A0V0SL60</accession>
<dbReference type="Proteomes" id="UP000054630">
    <property type="component" value="Unassembled WGS sequence"/>
</dbReference>
<evidence type="ECO:0000313" key="1">
    <source>
        <dbReference type="EMBL" id="KRX27458.1"/>
    </source>
</evidence>
<dbReference type="EMBL" id="JYDL01000003">
    <property type="protein sequence ID" value="KRX27458.1"/>
    <property type="molecule type" value="Genomic_DNA"/>
</dbReference>
<keyword evidence="2" id="KW-1185">Reference proteome</keyword>
<dbReference type="AlphaFoldDB" id="A0A0V0SL60"/>
<gene>
    <name evidence="1" type="ORF">T07_14866</name>
</gene>
<evidence type="ECO:0000313" key="2">
    <source>
        <dbReference type="Proteomes" id="UP000054630"/>
    </source>
</evidence>
<dbReference type="OrthoDB" id="10586147at2759"/>
<proteinExistence type="predicted"/>